<comment type="caution">
    <text evidence="2">The sequence shown here is derived from an EMBL/GenBank/DDBJ whole genome shotgun (WGS) entry which is preliminary data.</text>
</comment>
<dbReference type="STRING" id="86259.A0A4Z1ND92"/>
<dbReference type="InterPro" id="IPR050228">
    <property type="entry name" value="Carboxylesterase_BioH"/>
</dbReference>
<dbReference type="PANTHER" id="PTHR43194:SF2">
    <property type="entry name" value="PEROXISOMAL MEMBRANE PROTEIN LPX1"/>
    <property type="match status" value="1"/>
</dbReference>
<protein>
    <recommendedName>
        <fullName evidence="1">AB hydrolase-1 domain-containing protein</fullName>
    </recommendedName>
</protein>
<reference evidence="2 3" key="1">
    <citation type="submission" date="2019-04" db="EMBL/GenBank/DDBJ databases">
        <title>High contiguity whole genome sequence and gene annotation resource for two Venturia nashicola isolates.</title>
        <authorList>
            <person name="Prokchorchik M."/>
            <person name="Won K."/>
            <person name="Lee Y."/>
            <person name="Choi E.D."/>
            <person name="Segonzac C."/>
            <person name="Sohn K.H."/>
        </authorList>
    </citation>
    <scope>NUCLEOTIDE SEQUENCE [LARGE SCALE GENOMIC DNA]</scope>
    <source>
        <strain evidence="2 3">PRI2</strain>
    </source>
</reference>
<dbReference type="Proteomes" id="UP000298493">
    <property type="component" value="Unassembled WGS sequence"/>
</dbReference>
<dbReference type="Pfam" id="PF00561">
    <property type="entry name" value="Abhydrolase_1"/>
    <property type="match status" value="1"/>
</dbReference>
<dbReference type="Gene3D" id="3.40.50.1820">
    <property type="entry name" value="alpha/beta hydrolase"/>
    <property type="match status" value="1"/>
</dbReference>
<dbReference type="AlphaFoldDB" id="A0A4Z1ND92"/>
<name>A0A4Z1ND92_9PEZI</name>
<dbReference type="SUPFAM" id="SSF53474">
    <property type="entry name" value="alpha/beta-Hydrolases"/>
    <property type="match status" value="1"/>
</dbReference>
<organism evidence="2 3">
    <name type="scientific">Venturia nashicola</name>
    <dbReference type="NCBI Taxonomy" id="86259"/>
    <lineage>
        <taxon>Eukaryota</taxon>
        <taxon>Fungi</taxon>
        <taxon>Dikarya</taxon>
        <taxon>Ascomycota</taxon>
        <taxon>Pezizomycotina</taxon>
        <taxon>Dothideomycetes</taxon>
        <taxon>Pleosporomycetidae</taxon>
        <taxon>Venturiales</taxon>
        <taxon>Venturiaceae</taxon>
        <taxon>Venturia</taxon>
    </lineage>
</organism>
<feature type="domain" description="AB hydrolase-1" evidence="1">
    <location>
        <begin position="90"/>
        <end position="382"/>
    </location>
</feature>
<dbReference type="PRINTS" id="PR00111">
    <property type="entry name" value="ABHYDROLASE"/>
</dbReference>
<sequence length="414" mass="44923">MSYPLAPYLLTAGAASLGVFLITRSVQSQGKRNPLEHVVPSPLRSLSKLSAEAVRKLPYPPDLFPGARQVDTPYGSIRVYEWGPESGRKVLLVHGISTPCMSLGSVAEKLVESGCRVMIFDLFGRGYSDDPSDIPHDTRLYTAQILLALASSPLPWSGTNAFSIIGYSLGGGISTSFTSTFPTLVASLVIIAPSGILREHHIAWQSKILYSTEGILPESLIQWLVKRRMAEDPPPTDEKHDSSATDAVKAETGNAHSDLLKRANAPLFPHRPTVNVGGAVQWQIQKHAGFLPAFVSAIRHAPITAQHPYWRKIGERLTAQKINSADAEAMNNGLWRSKVLMILGSTDPIIIKKEVEEDAEECFGKGNLETVVVEGGHEIPMSEAKEVTEAILKFWGEDAEAVDATPEAECEAGT</sequence>
<accession>A0A4Z1ND92</accession>
<keyword evidence="3" id="KW-1185">Reference proteome</keyword>
<dbReference type="InterPro" id="IPR029058">
    <property type="entry name" value="AB_hydrolase_fold"/>
</dbReference>
<dbReference type="InterPro" id="IPR000073">
    <property type="entry name" value="AB_hydrolase_1"/>
</dbReference>
<evidence type="ECO:0000313" key="3">
    <source>
        <dbReference type="Proteomes" id="UP000298493"/>
    </source>
</evidence>
<gene>
    <name evidence="2" type="ORF">E6O75_ATG11338</name>
</gene>
<dbReference type="PANTHER" id="PTHR43194">
    <property type="entry name" value="HYDROLASE ALPHA/BETA FOLD FAMILY"/>
    <property type="match status" value="1"/>
</dbReference>
<proteinExistence type="predicted"/>
<evidence type="ECO:0000313" key="2">
    <source>
        <dbReference type="EMBL" id="TID13422.1"/>
    </source>
</evidence>
<evidence type="ECO:0000259" key="1">
    <source>
        <dbReference type="Pfam" id="PF00561"/>
    </source>
</evidence>
<dbReference type="EMBL" id="SNSC02000026">
    <property type="protein sequence ID" value="TID13422.1"/>
    <property type="molecule type" value="Genomic_DNA"/>
</dbReference>